<proteinExistence type="predicted"/>
<comment type="caution">
    <text evidence="1">The sequence shown here is derived from an EMBL/GenBank/DDBJ whole genome shotgun (WGS) entry which is preliminary data.</text>
</comment>
<sequence>MADSPLPNYIGFDWVGMLVEWKFLAGAIACNTRSQGINSLSDS</sequence>
<dbReference type="RefSeq" id="WP_280655628.1">
    <property type="nucleotide sequence ID" value="NZ_JANQDH010000098.1"/>
</dbReference>
<evidence type="ECO:0000313" key="2">
    <source>
        <dbReference type="Proteomes" id="UP001159387"/>
    </source>
</evidence>
<dbReference type="EMBL" id="JANQDH010000098">
    <property type="protein sequence ID" value="MDH6061662.1"/>
    <property type="molecule type" value="Genomic_DNA"/>
</dbReference>
<evidence type="ECO:0000313" key="1">
    <source>
        <dbReference type="EMBL" id="MDH6061662.1"/>
    </source>
</evidence>
<accession>A0AA43KCP1</accession>
<protein>
    <submittedName>
        <fullName evidence="1">Uncharacterized protein</fullName>
    </submittedName>
</protein>
<gene>
    <name evidence="1" type="ORF">NWP17_14680</name>
</gene>
<name>A0AA43KCP1_9CYAN</name>
<dbReference type="AlphaFoldDB" id="A0AA43KCP1"/>
<reference evidence="1 2" key="1">
    <citation type="journal article" date="2023" name="J. Phycol.">
        <title>Chrysosporum ovalisporum is synonymous with the true-branching cyanobacterium Umezakia natans (Nostocales/Aphanizomenonaceae).</title>
        <authorList>
            <person name="McGregor G.B."/>
            <person name="Sendall B.C."/>
            <person name="Niiyama Y."/>
            <person name="Tuji A."/>
            <person name="Willis A."/>
        </authorList>
    </citation>
    <scope>NUCLEOTIDE SEQUENCE [LARGE SCALE GENOMIC DNA]</scope>
    <source>
        <strain evidence="1 2">ANA360D</strain>
    </source>
</reference>
<keyword evidence="2" id="KW-1185">Reference proteome</keyword>
<organism evidence="1 2">
    <name type="scientific">Chrysosporum bergii ANA360D</name>
    <dbReference type="NCBI Taxonomy" id="617107"/>
    <lineage>
        <taxon>Bacteria</taxon>
        <taxon>Bacillati</taxon>
        <taxon>Cyanobacteriota</taxon>
        <taxon>Cyanophyceae</taxon>
        <taxon>Nostocales</taxon>
        <taxon>Nodulariaceae</taxon>
        <taxon>Chrysosporum</taxon>
    </lineage>
</organism>
<dbReference type="Proteomes" id="UP001159387">
    <property type="component" value="Unassembled WGS sequence"/>
</dbReference>